<dbReference type="RefSeq" id="WP_209910125.1">
    <property type="nucleotide sequence ID" value="NZ_BAAAMI010000016.1"/>
</dbReference>
<accession>A0ABS4WI59</accession>
<evidence type="ECO:0000259" key="9">
    <source>
        <dbReference type="PROSITE" id="PS50006"/>
    </source>
</evidence>
<evidence type="ECO:0000256" key="1">
    <source>
        <dbReference type="ARBA" id="ARBA00004651"/>
    </source>
</evidence>
<sequence length="373" mass="38480">MAGTMNTVDASAGKRLGAWLLDTAPLVVLSGIFLLAPGPLLLQKPTGPGNLVQAALAGAFFALLALGYTGFLWWWEAKTGKTVGNLLLKLRTTTDDGSVPGWAAVVQRRLLIILAGVVPVAGPVLVVISNLFDTHGKRKGWHDRVAGTLVLDINAGRDPLAAGGLAGAESFAPAGAPAAASAQGMTAQGAPVHGAPDHAAPAHDSPRGDGVITSVPGASRAPQPDPAQEPEASPEPAPEAAPAPVPEAHPDDAFTHTRLRVEQHTVTRLVFDDGKVHELEHGLLIGRNPSAAADEDDAELLRLGDSGRSVSKTHLLVQPGSSGIWVTDRNSTNGSRVIDAAGSERDLLPGQRSPAGAGDTVYLGERHFTVELA</sequence>
<evidence type="ECO:0000256" key="4">
    <source>
        <dbReference type="ARBA" id="ARBA00022692"/>
    </source>
</evidence>
<evidence type="ECO:0000256" key="8">
    <source>
        <dbReference type="SAM" id="Phobius"/>
    </source>
</evidence>
<evidence type="ECO:0000313" key="11">
    <source>
        <dbReference type="Proteomes" id="UP000766570"/>
    </source>
</evidence>
<evidence type="ECO:0000256" key="3">
    <source>
        <dbReference type="ARBA" id="ARBA00022553"/>
    </source>
</evidence>
<dbReference type="SUPFAM" id="SSF49879">
    <property type="entry name" value="SMAD/FHA domain"/>
    <property type="match status" value="1"/>
</dbReference>
<evidence type="ECO:0000256" key="7">
    <source>
        <dbReference type="SAM" id="MobiDB-lite"/>
    </source>
</evidence>
<feature type="transmembrane region" description="Helical" evidence="8">
    <location>
        <begin position="110"/>
        <end position="132"/>
    </location>
</feature>
<reference evidence="10 11" key="1">
    <citation type="submission" date="2021-03" db="EMBL/GenBank/DDBJ databases">
        <title>Sequencing the genomes of 1000 actinobacteria strains.</title>
        <authorList>
            <person name="Klenk H.-P."/>
        </authorList>
    </citation>
    <scope>NUCLEOTIDE SEQUENCE [LARGE SCALE GENOMIC DNA]</scope>
    <source>
        <strain evidence="10 11">DSM 15454</strain>
    </source>
</reference>
<evidence type="ECO:0000313" key="10">
    <source>
        <dbReference type="EMBL" id="MBP2375880.1"/>
    </source>
</evidence>
<proteinExistence type="predicted"/>
<dbReference type="Pfam" id="PF06271">
    <property type="entry name" value="RDD"/>
    <property type="match status" value="1"/>
</dbReference>
<keyword evidence="3" id="KW-0597">Phosphoprotein</keyword>
<feature type="transmembrane region" description="Helical" evidence="8">
    <location>
        <begin position="54"/>
        <end position="75"/>
    </location>
</feature>
<feature type="domain" description="FHA" evidence="9">
    <location>
        <begin position="283"/>
        <end position="337"/>
    </location>
</feature>
<dbReference type="InterPro" id="IPR000253">
    <property type="entry name" value="FHA_dom"/>
</dbReference>
<dbReference type="InterPro" id="IPR051791">
    <property type="entry name" value="Pra-immunoreactive"/>
</dbReference>
<name>A0ABS4WI59_9MICC</name>
<dbReference type="PROSITE" id="PS50006">
    <property type="entry name" value="FHA_DOMAIN"/>
    <property type="match status" value="1"/>
</dbReference>
<evidence type="ECO:0000256" key="6">
    <source>
        <dbReference type="ARBA" id="ARBA00023136"/>
    </source>
</evidence>
<gene>
    <name evidence="10" type="ORF">JOF46_003792</name>
</gene>
<feature type="compositionally biased region" description="Low complexity" evidence="7">
    <location>
        <begin position="182"/>
        <end position="199"/>
    </location>
</feature>
<dbReference type="Proteomes" id="UP000766570">
    <property type="component" value="Unassembled WGS sequence"/>
</dbReference>
<feature type="region of interest" description="Disordered" evidence="7">
    <location>
        <begin position="182"/>
        <end position="251"/>
    </location>
</feature>
<keyword evidence="6 8" id="KW-0472">Membrane</keyword>
<comment type="caution">
    <text evidence="10">The sequence shown here is derived from an EMBL/GenBank/DDBJ whole genome shotgun (WGS) entry which is preliminary data.</text>
</comment>
<evidence type="ECO:0000256" key="2">
    <source>
        <dbReference type="ARBA" id="ARBA00022475"/>
    </source>
</evidence>
<comment type="subcellular location">
    <subcellularLocation>
        <location evidence="1">Cell membrane</location>
        <topology evidence="1">Multi-pass membrane protein</topology>
    </subcellularLocation>
</comment>
<keyword evidence="5 8" id="KW-1133">Transmembrane helix</keyword>
<feature type="compositionally biased region" description="Pro residues" evidence="7">
    <location>
        <begin position="223"/>
        <end position="247"/>
    </location>
</feature>
<dbReference type="PANTHER" id="PTHR36115:SF4">
    <property type="entry name" value="MEMBRANE PROTEIN"/>
    <property type="match status" value="1"/>
</dbReference>
<dbReference type="InterPro" id="IPR010432">
    <property type="entry name" value="RDD"/>
</dbReference>
<evidence type="ECO:0000256" key="5">
    <source>
        <dbReference type="ARBA" id="ARBA00022989"/>
    </source>
</evidence>
<keyword evidence="11" id="KW-1185">Reference proteome</keyword>
<feature type="transmembrane region" description="Helical" evidence="8">
    <location>
        <begin position="23"/>
        <end position="42"/>
    </location>
</feature>
<protein>
    <submittedName>
        <fullName evidence="10">RDD family membrane protein YckC</fullName>
    </submittedName>
</protein>
<keyword evidence="2" id="KW-1003">Cell membrane</keyword>
<dbReference type="Gene3D" id="2.60.200.20">
    <property type="match status" value="1"/>
</dbReference>
<keyword evidence="4 8" id="KW-0812">Transmembrane</keyword>
<dbReference type="InterPro" id="IPR008984">
    <property type="entry name" value="SMAD_FHA_dom_sf"/>
</dbReference>
<dbReference type="CDD" id="cd00060">
    <property type="entry name" value="FHA"/>
    <property type="match status" value="1"/>
</dbReference>
<dbReference type="PANTHER" id="PTHR36115">
    <property type="entry name" value="PROLINE-RICH ANTIGEN HOMOLOG-RELATED"/>
    <property type="match status" value="1"/>
</dbReference>
<organism evidence="10 11">
    <name type="scientific">Paeniglutamicibacter psychrophenolicus</name>
    <dbReference type="NCBI Taxonomy" id="257454"/>
    <lineage>
        <taxon>Bacteria</taxon>
        <taxon>Bacillati</taxon>
        <taxon>Actinomycetota</taxon>
        <taxon>Actinomycetes</taxon>
        <taxon>Micrococcales</taxon>
        <taxon>Micrococcaceae</taxon>
        <taxon>Paeniglutamicibacter</taxon>
    </lineage>
</organism>
<dbReference type="EMBL" id="JAGIOE010000001">
    <property type="protein sequence ID" value="MBP2375880.1"/>
    <property type="molecule type" value="Genomic_DNA"/>
</dbReference>